<evidence type="ECO:0000259" key="1">
    <source>
        <dbReference type="Pfam" id="PF00535"/>
    </source>
</evidence>
<evidence type="ECO:0000313" key="3">
    <source>
        <dbReference type="Proteomes" id="UP000004263"/>
    </source>
</evidence>
<dbReference type="STRING" id="207949.RED65_00225"/>
<sequence length="346" mass="39908">MRDLRTEEEIISNWKNGIDKPVVSVCCLTFNHEPYIEDALEGFLIQETDFPFEILIHDDASEDNTANIVRRYQARYPNIIKPIYQTENKYSKGIKINLVYNFSRAKGEYIALCEGDDFWVASDKLKEQITLMKQYPHINISFHPVYQVEGFEFSKAKTLCDYSDVIRQYSPEEVILGGGIFMPTNSLMVKTAILKNLPEWFSTHAPVGDMYIQMIASLGGGAIYMPQKNGAYRTNIPGSWSSMHIKMECQKIEEYANNHIYCFTAFGAENVKFKNEILRALAFELVSCAWNSMKNNCDELAKSLVEKSTSYSECKYINFNQAVLVIFKRNFKILRFLLKLKNRIIA</sequence>
<dbReference type="InterPro" id="IPR029044">
    <property type="entry name" value="Nucleotide-diphossugar_trans"/>
</dbReference>
<reference evidence="2 3" key="1">
    <citation type="submission" date="2006-03" db="EMBL/GenBank/DDBJ databases">
        <authorList>
            <person name="Pinhassi J."/>
            <person name="Pedros-Alio C."/>
            <person name="Ferriera S."/>
            <person name="Johnson J."/>
            <person name="Kravitz S."/>
            <person name="Halpern A."/>
            <person name="Remington K."/>
            <person name="Beeson K."/>
            <person name="Tran B."/>
            <person name="Rogers Y.-H."/>
            <person name="Friedman R."/>
            <person name="Venter J.C."/>
        </authorList>
    </citation>
    <scope>NUCLEOTIDE SEQUENCE [LARGE SCALE GENOMIC DNA]</scope>
    <source>
        <strain evidence="2 3">RED65</strain>
    </source>
</reference>
<keyword evidence="2" id="KW-0808">Transferase</keyword>
<dbReference type="SUPFAM" id="SSF53448">
    <property type="entry name" value="Nucleotide-diphospho-sugar transferases"/>
    <property type="match status" value="1"/>
</dbReference>
<proteinExistence type="predicted"/>
<dbReference type="GO" id="GO:0016758">
    <property type="term" value="F:hexosyltransferase activity"/>
    <property type="evidence" value="ECO:0007669"/>
    <property type="project" value="UniProtKB-ARBA"/>
</dbReference>
<dbReference type="Gene3D" id="3.90.550.10">
    <property type="entry name" value="Spore Coat Polysaccharide Biosynthesis Protein SpsA, Chain A"/>
    <property type="match status" value="1"/>
</dbReference>
<dbReference type="HOGENOM" id="CLU_025996_4_4_6"/>
<comment type="caution">
    <text evidence="2">The sequence shown here is derived from an EMBL/GenBank/DDBJ whole genome shotgun (WGS) entry which is preliminary data.</text>
</comment>
<dbReference type="Proteomes" id="UP000004263">
    <property type="component" value="Unassembled WGS sequence"/>
</dbReference>
<dbReference type="EMBL" id="AAQH01000002">
    <property type="protein sequence ID" value="EAT13139.1"/>
    <property type="molecule type" value="Genomic_DNA"/>
</dbReference>
<evidence type="ECO:0000313" key="2">
    <source>
        <dbReference type="EMBL" id="EAT13139.1"/>
    </source>
</evidence>
<name>Q1N4G4_9GAMM</name>
<accession>Q1N4G4</accession>
<dbReference type="AlphaFoldDB" id="Q1N4G4"/>
<dbReference type="OrthoDB" id="9801954at2"/>
<gene>
    <name evidence="2" type="ORF">RED65_00225</name>
</gene>
<protein>
    <submittedName>
        <fullName evidence="2">Glycosyltransferase</fullName>
    </submittedName>
</protein>
<organism evidence="2 3">
    <name type="scientific">Bermanella marisrubri</name>
    <dbReference type="NCBI Taxonomy" id="207949"/>
    <lineage>
        <taxon>Bacteria</taxon>
        <taxon>Pseudomonadati</taxon>
        <taxon>Pseudomonadota</taxon>
        <taxon>Gammaproteobacteria</taxon>
        <taxon>Oceanospirillales</taxon>
        <taxon>Oceanospirillaceae</taxon>
        <taxon>Bermanella</taxon>
    </lineage>
</organism>
<dbReference type="PANTHER" id="PTHR22916:SF3">
    <property type="entry name" value="UDP-GLCNAC:BETAGAL BETA-1,3-N-ACETYLGLUCOSAMINYLTRANSFERASE-LIKE PROTEIN 1"/>
    <property type="match status" value="1"/>
</dbReference>
<feature type="domain" description="Glycosyltransferase 2-like" evidence="1">
    <location>
        <begin position="24"/>
        <end position="161"/>
    </location>
</feature>
<dbReference type="PANTHER" id="PTHR22916">
    <property type="entry name" value="GLYCOSYLTRANSFERASE"/>
    <property type="match status" value="1"/>
</dbReference>
<dbReference type="Pfam" id="PF00535">
    <property type="entry name" value="Glycos_transf_2"/>
    <property type="match status" value="1"/>
</dbReference>
<dbReference type="InterPro" id="IPR001173">
    <property type="entry name" value="Glyco_trans_2-like"/>
</dbReference>
<keyword evidence="3" id="KW-1185">Reference proteome</keyword>
<dbReference type="RefSeq" id="WP_007017525.1">
    <property type="nucleotide sequence ID" value="NZ_CH724114.1"/>
</dbReference>